<gene>
    <name evidence="1" type="ordered locus">SPH_1272</name>
</gene>
<protein>
    <recommendedName>
        <fullName evidence="3">Alpha/beta hydrolase related protein</fullName>
    </recommendedName>
</protein>
<reference evidence="2" key="1">
    <citation type="journal article" date="2010" name="Genome Biol.">
        <title>Structure and dynamics of the pan-genome of Streptococcus pneumoniae and closely related species.</title>
        <authorList>
            <person name="Donati C."/>
            <person name="Hiller N.L."/>
            <person name="Tettelin H."/>
            <person name="Muzzi A."/>
            <person name="Croucher N.J."/>
            <person name="Angiuoli S.V."/>
            <person name="Oggioni M."/>
            <person name="Dunning Hotopp J.C."/>
            <person name="Hu F.Z."/>
            <person name="Riley D.R."/>
            <person name="Covacci A."/>
            <person name="Mitchell T.J."/>
            <person name="Bentley S.D."/>
            <person name="Kilian M."/>
            <person name="Ehrlich G.D."/>
            <person name="Rappuoli R."/>
            <person name="Moxon E.R."/>
            <person name="Masignani V."/>
        </authorList>
    </citation>
    <scope>NUCLEOTIDE SEQUENCE [LARGE SCALE GENOMIC DNA]</scope>
    <source>
        <strain evidence="2">Hungary19A-6</strain>
    </source>
</reference>
<dbReference type="RefSeq" id="WP_000759784.1">
    <property type="nucleotide sequence ID" value="NC_010380.1"/>
</dbReference>
<dbReference type="SUPFAM" id="SSF53474">
    <property type="entry name" value="alpha/beta-Hydrolases"/>
    <property type="match status" value="1"/>
</dbReference>
<dbReference type="KEGG" id="spv:SPH_1272"/>
<name>B1IBV9_STRPI</name>
<dbReference type="AlphaFoldDB" id="B1IBV9"/>
<dbReference type="InterPro" id="IPR029058">
    <property type="entry name" value="AB_hydrolase_fold"/>
</dbReference>
<dbReference type="Gene3D" id="3.40.50.1820">
    <property type="entry name" value="alpha/beta hydrolase"/>
    <property type="match status" value="1"/>
</dbReference>
<dbReference type="EMBL" id="CP000936">
    <property type="protein sequence ID" value="ACA35973.1"/>
    <property type="molecule type" value="Genomic_DNA"/>
</dbReference>
<dbReference type="HOGENOM" id="CLU_1170141_0_0_9"/>
<organism evidence="1 2">
    <name type="scientific">Streptococcus pneumoniae (strain Hungary19A-6)</name>
    <dbReference type="NCBI Taxonomy" id="487214"/>
    <lineage>
        <taxon>Bacteria</taxon>
        <taxon>Bacillati</taxon>
        <taxon>Bacillota</taxon>
        <taxon>Bacilli</taxon>
        <taxon>Lactobacillales</taxon>
        <taxon>Streptococcaceae</taxon>
        <taxon>Streptococcus</taxon>
    </lineage>
</organism>
<dbReference type="Proteomes" id="UP000002163">
    <property type="component" value="Chromosome"/>
</dbReference>
<proteinExistence type="predicted"/>
<evidence type="ECO:0000313" key="2">
    <source>
        <dbReference type="Proteomes" id="UP000002163"/>
    </source>
</evidence>
<evidence type="ECO:0008006" key="3">
    <source>
        <dbReference type="Google" id="ProtNLM"/>
    </source>
</evidence>
<evidence type="ECO:0000313" key="1">
    <source>
        <dbReference type="EMBL" id="ACA35973.1"/>
    </source>
</evidence>
<sequence>MKKYFIGGLGSNVYHSKDFLQELDSQVYFLNPYEKHLRDETELKSWFKNEIVEEESICLIGHSLGGDLARYLASEFYEVTKLILLDGGYLDLDKILPLDTELEETKNYIESQVISDLNLLISKEKSEAKHWSENMKEAVRQSYHWNSEYNRYELAINYENIEAILRLRRKIQAFKREVGETLFISPHYHYPNEATWREETLKELPDYFDTIFLENVSHELYTEAPKEIASLINEWLAYSHCAIE</sequence>
<accession>B1IBV9</accession>